<dbReference type="AlphaFoldDB" id="A0A1F7WTN1"/>
<dbReference type="GO" id="GO:0043565">
    <property type="term" value="F:sequence-specific DNA binding"/>
    <property type="evidence" value="ECO:0007669"/>
    <property type="project" value="InterPro"/>
</dbReference>
<accession>A0A1F7WTN1</accession>
<name>A0A1F7WTN1_9BACT</name>
<dbReference type="EMBL" id="MGFM01000008">
    <property type="protein sequence ID" value="OGM06007.1"/>
    <property type="molecule type" value="Genomic_DNA"/>
</dbReference>
<proteinExistence type="predicted"/>
<dbReference type="Pfam" id="PF01371">
    <property type="entry name" value="Trp_repressor"/>
    <property type="match status" value="1"/>
</dbReference>
<reference evidence="1 2" key="1">
    <citation type="journal article" date="2016" name="Nat. Commun.">
        <title>Thousands of microbial genomes shed light on interconnected biogeochemical processes in an aquifer system.</title>
        <authorList>
            <person name="Anantharaman K."/>
            <person name="Brown C.T."/>
            <person name="Hug L.A."/>
            <person name="Sharon I."/>
            <person name="Castelle C.J."/>
            <person name="Probst A.J."/>
            <person name="Thomas B.C."/>
            <person name="Singh A."/>
            <person name="Wilkins M.J."/>
            <person name="Karaoz U."/>
            <person name="Brodie E.L."/>
            <person name="Williams K.H."/>
            <person name="Hubbard S.S."/>
            <person name="Banfield J.F."/>
        </authorList>
    </citation>
    <scope>NUCLEOTIDE SEQUENCE [LARGE SCALE GENOMIC DNA]</scope>
</reference>
<protein>
    <recommendedName>
        <fullName evidence="3">TrpR like protein, YerC/YecD</fullName>
    </recommendedName>
</protein>
<dbReference type="SUPFAM" id="SSF48295">
    <property type="entry name" value="TrpR-like"/>
    <property type="match status" value="1"/>
</dbReference>
<dbReference type="Proteomes" id="UP000178812">
    <property type="component" value="Unassembled WGS sequence"/>
</dbReference>
<dbReference type="GO" id="GO:0003700">
    <property type="term" value="F:DNA-binding transcription factor activity"/>
    <property type="evidence" value="ECO:0007669"/>
    <property type="project" value="InterPro"/>
</dbReference>
<dbReference type="InterPro" id="IPR010921">
    <property type="entry name" value="Trp_repressor/repl_initiator"/>
</dbReference>
<gene>
    <name evidence="1" type="ORF">A2125_01635</name>
</gene>
<comment type="caution">
    <text evidence="1">The sequence shown here is derived from an EMBL/GenBank/DDBJ whole genome shotgun (WGS) entry which is preliminary data.</text>
</comment>
<dbReference type="Gene3D" id="1.10.1270.10">
    <property type="entry name" value="TrpR-like"/>
    <property type="match status" value="1"/>
</dbReference>
<dbReference type="InterPro" id="IPR000831">
    <property type="entry name" value="Trp_repress"/>
</dbReference>
<evidence type="ECO:0000313" key="2">
    <source>
        <dbReference type="Proteomes" id="UP000178812"/>
    </source>
</evidence>
<evidence type="ECO:0008006" key="3">
    <source>
        <dbReference type="Google" id="ProtNLM"/>
    </source>
</evidence>
<organism evidence="1 2">
    <name type="scientific">Candidatus Woesebacteria bacterium GWB1_43_5</name>
    <dbReference type="NCBI Taxonomy" id="1802474"/>
    <lineage>
        <taxon>Bacteria</taxon>
        <taxon>Candidatus Woeseibacteriota</taxon>
    </lineage>
</organism>
<sequence length="170" mass="19532">MSRTTYYPKAKRFEKLSKEELLDLFFDLINAFRLVKTPIETTLLIQDLLTASEIKNLAKRLRIAKLLLVGSTQREIVQKLHCSLATVTKVSIWLDQKGEGFKNVVSKLPARYKFPKKLPPGPLEYHLPQILMAVVDNSLAKHQKDKLEEFAKNVEGKRALDESLREITNE</sequence>
<evidence type="ECO:0000313" key="1">
    <source>
        <dbReference type="EMBL" id="OGM06007.1"/>
    </source>
</evidence>
<dbReference type="InterPro" id="IPR038116">
    <property type="entry name" value="TrpR-like_sf"/>
</dbReference>